<accession>A0A4Y2GZ60</accession>
<organism evidence="1 2">
    <name type="scientific">Araneus ventricosus</name>
    <name type="common">Orbweaver spider</name>
    <name type="synonym">Epeira ventricosa</name>
    <dbReference type="NCBI Taxonomy" id="182803"/>
    <lineage>
        <taxon>Eukaryota</taxon>
        <taxon>Metazoa</taxon>
        <taxon>Ecdysozoa</taxon>
        <taxon>Arthropoda</taxon>
        <taxon>Chelicerata</taxon>
        <taxon>Arachnida</taxon>
        <taxon>Araneae</taxon>
        <taxon>Araneomorphae</taxon>
        <taxon>Entelegynae</taxon>
        <taxon>Araneoidea</taxon>
        <taxon>Araneidae</taxon>
        <taxon>Araneus</taxon>
    </lineage>
</organism>
<sequence>MSSPKIQRVITIVGLCVLPSIDEELNIEFKLDGIQDVRVKYTVDERFRLLFRVCFQERVHSREQRPQYLSKKFDGLPSRYVHSRTCFTTLR</sequence>
<reference evidence="1 2" key="1">
    <citation type="journal article" date="2019" name="Sci. Rep.">
        <title>Orb-weaving spider Araneus ventricosus genome elucidates the spidroin gene catalogue.</title>
        <authorList>
            <person name="Kono N."/>
            <person name="Nakamura H."/>
            <person name="Ohtoshi R."/>
            <person name="Moran D.A.P."/>
            <person name="Shinohara A."/>
            <person name="Yoshida Y."/>
            <person name="Fujiwara M."/>
            <person name="Mori M."/>
            <person name="Tomita M."/>
            <person name="Arakawa K."/>
        </authorList>
    </citation>
    <scope>NUCLEOTIDE SEQUENCE [LARGE SCALE GENOMIC DNA]</scope>
</reference>
<dbReference type="AlphaFoldDB" id="A0A4Y2GZ60"/>
<evidence type="ECO:0000313" key="1">
    <source>
        <dbReference type="EMBL" id="GBM58105.1"/>
    </source>
</evidence>
<proteinExistence type="predicted"/>
<evidence type="ECO:0000313" key="2">
    <source>
        <dbReference type="Proteomes" id="UP000499080"/>
    </source>
</evidence>
<protein>
    <submittedName>
        <fullName evidence="1">Uncharacterized protein</fullName>
    </submittedName>
</protein>
<dbReference type="EMBL" id="BGPR01001622">
    <property type="protein sequence ID" value="GBM58105.1"/>
    <property type="molecule type" value="Genomic_DNA"/>
</dbReference>
<gene>
    <name evidence="1" type="ORF">AVEN_164291_1</name>
</gene>
<comment type="caution">
    <text evidence="1">The sequence shown here is derived from an EMBL/GenBank/DDBJ whole genome shotgun (WGS) entry which is preliminary data.</text>
</comment>
<keyword evidence="2" id="KW-1185">Reference proteome</keyword>
<name>A0A4Y2GZ60_ARAVE</name>
<dbReference type="Proteomes" id="UP000499080">
    <property type="component" value="Unassembled WGS sequence"/>
</dbReference>